<organism evidence="6">
    <name type="scientific">Streptomyces tabacisoli</name>
    <dbReference type="NCBI Taxonomy" id="3156398"/>
    <lineage>
        <taxon>Bacteria</taxon>
        <taxon>Bacillati</taxon>
        <taxon>Actinomycetota</taxon>
        <taxon>Actinomycetes</taxon>
        <taxon>Kitasatosporales</taxon>
        <taxon>Streptomycetaceae</taxon>
        <taxon>Streptomyces</taxon>
    </lineage>
</organism>
<evidence type="ECO:0000256" key="3">
    <source>
        <dbReference type="ARBA" id="ARBA00022777"/>
    </source>
</evidence>
<sequence>MSIIHRTTLTPTKLELLSDWLPEQPWYRGAGTPELAKSGGFRLDDPTGEVGIEFLAATDTSGPEPVTYHVPMTYRGAPLPDADGSLIGTLVHGVLGERWVYDGSRDPVLVEQLAALIAGDVPAHAQSVDGALDPTVHAAPGDGRPEIVRVLEPGSTTPGGVTAEWETPDGNRVRGVFAVVRAG</sequence>
<dbReference type="GO" id="GO:0005524">
    <property type="term" value="F:ATP binding"/>
    <property type="evidence" value="ECO:0007669"/>
    <property type="project" value="UniProtKB-KW"/>
</dbReference>
<dbReference type="Pfam" id="PF18085">
    <property type="entry name" value="Mak_N_cap"/>
    <property type="match status" value="1"/>
</dbReference>
<keyword evidence="1" id="KW-0808">Transferase</keyword>
<gene>
    <name evidence="6" type="ORF">ABII15_26655</name>
</gene>
<accession>A0AAU8IZX9</accession>
<reference evidence="6" key="1">
    <citation type="submission" date="2024-06" db="EMBL/GenBank/DDBJ databases">
        <title>Streptomyces sp. strain HUAS MG91 genome sequences.</title>
        <authorList>
            <person name="Mo P."/>
        </authorList>
    </citation>
    <scope>NUCLEOTIDE SEQUENCE</scope>
    <source>
        <strain evidence="6">HUAS MG91</strain>
    </source>
</reference>
<evidence type="ECO:0000256" key="4">
    <source>
        <dbReference type="ARBA" id="ARBA00022840"/>
    </source>
</evidence>
<dbReference type="AlphaFoldDB" id="A0AAU8IZX9"/>
<dbReference type="GO" id="GO:0016301">
    <property type="term" value="F:kinase activity"/>
    <property type="evidence" value="ECO:0007669"/>
    <property type="project" value="UniProtKB-KW"/>
</dbReference>
<name>A0AAU8IZX9_9ACTN</name>
<dbReference type="EMBL" id="CP159534">
    <property type="protein sequence ID" value="XCJ73322.1"/>
    <property type="molecule type" value="Genomic_DNA"/>
</dbReference>
<dbReference type="InterPro" id="IPR040999">
    <property type="entry name" value="Mak_N_cap"/>
</dbReference>
<evidence type="ECO:0000313" key="6">
    <source>
        <dbReference type="EMBL" id="XCJ73322.1"/>
    </source>
</evidence>
<feature type="domain" description="Maltokinase N-terminal cap" evidence="5">
    <location>
        <begin position="20"/>
        <end position="106"/>
    </location>
</feature>
<protein>
    <submittedName>
        <fullName evidence="6">1,4-alpha-glucan branching protein</fullName>
    </submittedName>
</protein>
<keyword evidence="3" id="KW-0418">Kinase</keyword>
<evidence type="ECO:0000256" key="1">
    <source>
        <dbReference type="ARBA" id="ARBA00022679"/>
    </source>
</evidence>
<keyword evidence="2" id="KW-0547">Nucleotide-binding</keyword>
<proteinExistence type="predicted"/>
<evidence type="ECO:0000259" key="5">
    <source>
        <dbReference type="Pfam" id="PF18085"/>
    </source>
</evidence>
<dbReference type="RefSeq" id="WP_353944808.1">
    <property type="nucleotide sequence ID" value="NZ_CP159534.1"/>
</dbReference>
<dbReference type="KEGG" id="stac:ABII15_26655"/>
<evidence type="ECO:0000256" key="2">
    <source>
        <dbReference type="ARBA" id="ARBA00022741"/>
    </source>
</evidence>
<keyword evidence="4" id="KW-0067">ATP-binding</keyword>